<evidence type="ECO:0000313" key="1">
    <source>
        <dbReference type="EMBL" id="GBP86885.1"/>
    </source>
</evidence>
<dbReference type="EMBL" id="BGZK01001822">
    <property type="protein sequence ID" value="GBP86885.1"/>
    <property type="molecule type" value="Genomic_DNA"/>
</dbReference>
<name>A0A4C1ZK32_EUMVA</name>
<proteinExistence type="predicted"/>
<reference evidence="1 2" key="1">
    <citation type="journal article" date="2019" name="Commun. Biol.">
        <title>The bagworm genome reveals a unique fibroin gene that provides high tensile strength.</title>
        <authorList>
            <person name="Kono N."/>
            <person name="Nakamura H."/>
            <person name="Ohtoshi R."/>
            <person name="Tomita M."/>
            <person name="Numata K."/>
            <person name="Arakawa K."/>
        </authorList>
    </citation>
    <scope>NUCLEOTIDE SEQUENCE [LARGE SCALE GENOMIC DNA]</scope>
</reference>
<comment type="caution">
    <text evidence="1">The sequence shown here is derived from an EMBL/GenBank/DDBJ whole genome shotgun (WGS) entry which is preliminary data.</text>
</comment>
<keyword evidence="2" id="KW-1185">Reference proteome</keyword>
<accession>A0A4C1ZK32</accession>
<evidence type="ECO:0000313" key="2">
    <source>
        <dbReference type="Proteomes" id="UP000299102"/>
    </source>
</evidence>
<dbReference type="AlphaFoldDB" id="A0A4C1ZK32"/>
<dbReference type="Proteomes" id="UP000299102">
    <property type="component" value="Unassembled WGS sequence"/>
</dbReference>
<organism evidence="1 2">
    <name type="scientific">Eumeta variegata</name>
    <name type="common">Bagworm moth</name>
    <name type="synonym">Eumeta japonica</name>
    <dbReference type="NCBI Taxonomy" id="151549"/>
    <lineage>
        <taxon>Eukaryota</taxon>
        <taxon>Metazoa</taxon>
        <taxon>Ecdysozoa</taxon>
        <taxon>Arthropoda</taxon>
        <taxon>Hexapoda</taxon>
        <taxon>Insecta</taxon>
        <taxon>Pterygota</taxon>
        <taxon>Neoptera</taxon>
        <taxon>Endopterygota</taxon>
        <taxon>Lepidoptera</taxon>
        <taxon>Glossata</taxon>
        <taxon>Ditrysia</taxon>
        <taxon>Tineoidea</taxon>
        <taxon>Psychidae</taxon>
        <taxon>Oiketicinae</taxon>
        <taxon>Eumeta</taxon>
    </lineage>
</organism>
<sequence length="233" mass="26071">MPRCWNKSYPRSAGGVNLRSARSAGTVPSSMHSAVAPSCHRTAYHPPRSPLMFAISSIWNIAILTALRWRHRHPCRTRWGTSYHGNDRLPRSNICVLGATQHLTPFALRDIISRRICVICGTAPSQIVIRALRWGVNLIASAVEVIFRRVLCALFGTMPSRQHLRRPRRLTTRSAGHKYQRSLRDAGKIHTLWTRHLIRALCGVAIRHAPLADKSSRALRLAIILPAHSAVTA</sequence>
<protein>
    <submittedName>
        <fullName evidence="1">Uncharacterized protein</fullName>
    </submittedName>
</protein>
<gene>
    <name evidence="1" type="ORF">EVAR_83484_1</name>
</gene>